<dbReference type="PROSITE" id="PS50994">
    <property type="entry name" value="INTEGRASE"/>
    <property type="match status" value="1"/>
</dbReference>
<dbReference type="InterPro" id="IPR001878">
    <property type="entry name" value="Znf_CCHC"/>
</dbReference>
<dbReference type="SUPFAM" id="SSF57756">
    <property type="entry name" value="Retrovirus zinc finger-like domains"/>
    <property type="match status" value="1"/>
</dbReference>
<dbReference type="Proteomes" id="UP001152523">
    <property type="component" value="Unassembled WGS sequence"/>
</dbReference>
<gene>
    <name evidence="9" type="ORF">CEPIT_LOCUS28314</name>
</gene>
<dbReference type="Gene3D" id="4.10.60.10">
    <property type="entry name" value="Zinc finger, CCHC-type"/>
    <property type="match status" value="1"/>
</dbReference>
<sequence>MADEGKVKIDKFDGQDFAFWKMQIEDYLYQKKLHLPLSENKPETMAEAEWNLLDRQALGVVRLSLAKNVAYNIVNEKTTFGLLKALSNMYEKPSAANKVFLIRQLVNTRMKEGASVTDHINEFNSIISRLGSVEIKFDDEVQALLLLSSLPDSWSGTVTAVSSSAGTTKLSFEGIRDLILGEDIRRRSSGDSSNSLLSTEDRGRKSTKGGNKKGRSKSRKRGQSKNRKDINCWNCKENGHFRNQCPKAPADKGKKEVNVAEDYEDVLICSVENSVESWIMDSGASFHACHCRDLMKNFRPYGGRVRLADDKSLEITGIGDVDLSTTLGTTWRLKDARYIPDLKKMLISVGQLDEEGHNVSFGNKQWKVTKGKLVIARGQKHGTLYMVEVSTDGANAAVEDTGVSTLWHQRLGHISENGMKMLSSKGKIPDLKNSKLTFCEPCVLGKQKRVTFVKTGQQPKTERLELIHSDVYGPTKVSSIGGSRYYVTFIDDSTRKVWVYFLKNKSDVFNTFKKFKAAVENETNLKIKCLKSDNGGEYSSTEFVEYCAEQGIRMLKTVPETPQQNGVAERMNRTLNERARSMRLHAGLPKMFWADAVNTAAYLINRGPSSPIGFKIPEEEWKGREVSLNHLKVFGCISYVKVRDADSDKLEAKAKKCIFIGYGSDDMGYRFWENQSKKVIRSRDVTFNENALYKDGLAAGTSKGKQPENKQQVVFEGMTEDDIAQPVGCDETAGGSGSSGSSGDTGMSEDSGSDEDSGSSEAATPHIRQSTRIRRPPNRYSPSANYLLLTENGEPESYSEALAVRDFIQWKKAMKDELDSLDKNQTWSLVKLPPGKKALENKWVFRIKDEADGSKRYKVRLVVKGFQQKKGVDYNEIISPVVKMTTIRLILGIVADENLHLEQLDVKTAFLHGNLEEDIYMAQPIGFSVSGKEKLVCKLKKSLYGLKQAPRQWYLKFDSFMQRNGYTRCKMDHWCYLKKFKSSYIILLLYVDDMLVAGSNMQEINELKKKLSEEFEMKDLGEARQILGMSIVRDKVEGTLKLSQQKYIQKVLEKFRMTDAKPRSTPLGSQLKLSKQQSPKTNEDKDEMAKVPYASAVGSLMYAMVSTRPDIAHAVGVVSRFMSNPGKEHWEGVKWLLRYLKGTSGTALCFRRNGVILEGFADADLGGCCDSGKSTTGYIFTIGGTTISWMSRLQKSVALSTTEAEYMAIAEAAKELIWLKNFLSELGMEQGDCGLHCDNQSAIHLAKNPVFHSRTKHIKMRYHFIRELIEDGIINLKKILGTKNPADMLTKVVTTEKLKLCMASTGLPDT</sequence>
<proteinExistence type="predicted"/>
<dbReference type="Pfam" id="PF25597">
    <property type="entry name" value="SH3_retrovirus"/>
    <property type="match status" value="1"/>
</dbReference>
<keyword evidence="5" id="KW-0862">Zinc</keyword>
<dbReference type="Pfam" id="PF13976">
    <property type="entry name" value="gag_pre-integrs"/>
    <property type="match status" value="1"/>
</dbReference>
<feature type="region of interest" description="Disordered" evidence="6">
    <location>
        <begin position="725"/>
        <end position="781"/>
    </location>
</feature>
<dbReference type="InterPro" id="IPR025724">
    <property type="entry name" value="GAG-pre-integrase_dom"/>
</dbReference>
<keyword evidence="2" id="KW-0479">Metal-binding</keyword>
<dbReference type="SMART" id="SM00343">
    <property type="entry name" value="ZnF_C2HC"/>
    <property type="match status" value="1"/>
</dbReference>
<comment type="caution">
    <text evidence="9">The sequence shown here is derived from an EMBL/GenBank/DDBJ whole genome shotgun (WGS) entry which is preliminary data.</text>
</comment>
<dbReference type="SUPFAM" id="SSF56672">
    <property type="entry name" value="DNA/RNA polymerases"/>
    <property type="match status" value="1"/>
</dbReference>
<dbReference type="Pfam" id="PF00665">
    <property type="entry name" value="rve"/>
    <property type="match status" value="1"/>
</dbReference>
<dbReference type="Pfam" id="PF22936">
    <property type="entry name" value="Pol_BBD"/>
    <property type="match status" value="1"/>
</dbReference>
<dbReference type="InterPro" id="IPR057670">
    <property type="entry name" value="SH3_retrovirus"/>
</dbReference>
<dbReference type="InterPro" id="IPR036875">
    <property type="entry name" value="Znf_CCHC_sf"/>
</dbReference>
<dbReference type="GO" id="GO:0008270">
    <property type="term" value="F:zinc ion binding"/>
    <property type="evidence" value="ECO:0007669"/>
    <property type="project" value="UniProtKB-KW"/>
</dbReference>
<dbReference type="InterPro" id="IPR054722">
    <property type="entry name" value="PolX-like_BBD"/>
</dbReference>
<keyword evidence="10" id="KW-1185">Reference proteome</keyword>
<dbReference type="SUPFAM" id="SSF53098">
    <property type="entry name" value="Ribonuclease H-like"/>
    <property type="match status" value="1"/>
</dbReference>
<dbReference type="Pfam" id="PF07727">
    <property type="entry name" value="RVT_2"/>
    <property type="match status" value="1"/>
</dbReference>
<evidence type="ECO:0000259" key="8">
    <source>
        <dbReference type="PROSITE" id="PS50994"/>
    </source>
</evidence>
<feature type="compositionally biased region" description="Polar residues" evidence="6">
    <location>
        <begin position="1066"/>
        <end position="1080"/>
    </location>
</feature>
<keyword evidence="5" id="KW-0863">Zinc-finger</keyword>
<feature type="region of interest" description="Disordered" evidence="6">
    <location>
        <begin position="1060"/>
        <end position="1087"/>
    </location>
</feature>
<evidence type="ECO:0000256" key="6">
    <source>
        <dbReference type="SAM" id="MobiDB-lite"/>
    </source>
</evidence>
<dbReference type="InterPro" id="IPR036397">
    <property type="entry name" value="RNaseH_sf"/>
</dbReference>
<feature type="region of interest" description="Disordered" evidence="6">
    <location>
        <begin position="187"/>
        <end position="227"/>
    </location>
</feature>
<evidence type="ECO:0000256" key="4">
    <source>
        <dbReference type="ARBA" id="ARBA00022801"/>
    </source>
</evidence>
<reference evidence="9" key="1">
    <citation type="submission" date="2022-07" db="EMBL/GenBank/DDBJ databases">
        <authorList>
            <person name="Macas J."/>
            <person name="Novak P."/>
            <person name="Neumann P."/>
        </authorList>
    </citation>
    <scope>NUCLEOTIDE SEQUENCE</scope>
</reference>
<evidence type="ECO:0000259" key="7">
    <source>
        <dbReference type="PROSITE" id="PS50158"/>
    </source>
</evidence>
<evidence type="ECO:0000313" key="10">
    <source>
        <dbReference type="Proteomes" id="UP001152523"/>
    </source>
</evidence>
<dbReference type="GO" id="GO:0015074">
    <property type="term" value="P:DNA integration"/>
    <property type="evidence" value="ECO:0007669"/>
    <property type="project" value="InterPro"/>
</dbReference>
<evidence type="ECO:0000256" key="1">
    <source>
        <dbReference type="ARBA" id="ARBA00022670"/>
    </source>
</evidence>
<dbReference type="GO" id="GO:0006508">
    <property type="term" value="P:proteolysis"/>
    <property type="evidence" value="ECO:0007669"/>
    <property type="project" value="UniProtKB-KW"/>
</dbReference>
<evidence type="ECO:0000256" key="5">
    <source>
        <dbReference type="PROSITE-ProRule" id="PRU00047"/>
    </source>
</evidence>
<dbReference type="Gene3D" id="3.30.420.10">
    <property type="entry name" value="Ribonuclease H-like superfamily/Ribonuclease H"/>
    <property type="match status" value="1"/>
</dbReference>
<dbReference type="Pfam" id="PF14223">
    <property type="entry name" value="Retrotran_gag_2"/>
    <property type="match status" value="1"/>
</dbReference>
<evidence type="ECO:0008006" key="11">
    <source>
        <dbReference type="Google" id="ProtNLM"/>
    </source>
</evidence>
<dbReference type="InterPro" id="IPR043502">
    <property type="entry name" value="DNA/RNA_pol_sf"/>
</dbReference>
<dbReference type="InterPro" id="IPR013103">
    <property type="entry name" value="RVT_2"/>
</dbReference>
<feature type="domain" description="Integrase catalytic" evidence="8">
    <location>
        <begin position="455"/>
        <end position="625"/>
    </location>
</feature>
<dbReference type="PANTHER" id="PTHR42648">
    <property type="entry name" value="TRANSPOSASE, PUTATIVE-RELATED"/>
    <property type="match status" value="1"/>
</dbReference>
<feature type="compositionally biased region" description="Basic residues" evidence="6">
    <location>
        <begin position="205"/>
        <end position="225"/>
    </location>
</feature>
<keyword evidence="1" id="KW-0645">Protease</keyword>
<accession>A0AAV0EW10</accession>
<dbReference type="GO" id="GO:0003676">
    <property type="term" value="F:nucleic acid binding"/>
    <property type="evidence" value="ECO:0007669"/>
    <property type="project" value="InterPro"/>
</dbReference>
<dbReference type="InterPro" id="IPR039537">
    <property type="entry name" value="Retrotran_Ty1/copia-like"/>
</dbReference>
<keyword evidence="4" id="KW-0378">Hydrolase</keyword>
<dbReference type="PROSITE" id="PS50158">
    <property type="entry name" value="ZF_CCHC"/>
    <property type="match status" value="1"/>
</dbReference>
<dbReference type="Pfam" id="PF00098">
    <property type="entry name" value="zf-CCHC"/>
    <property type="match status" value="1"/>
</dbReference>
<keyword evidence="3" id="KW-0064">Aspartyl protease</keyword>
<protein>
    <recommendedName>
        <fullName evidence="11">Retrovirus-related Pol polyprotein from transposon TNT 1-94</fullName>
    </recommendedName>
</protein>
<evidence type="ECO:0000256" key="2">
    <source>
        <dbReference type="ARBA" id="ARBA00022723"/>
    </source>
</evidence>
<dbReference type="InterPro" id="IPR012337">
    <property type="entry name" value="RNaseH-like_sf"/>
</dbReference>
<dbReference type="EMBL" id="CAMAPF010000948">
    <property type="protein sequence ID" value="CAH9127436.1"/>
    <property type="molecule type" value="Genomic_DNA"/>
</dbReference>
<dbReference type="PANTHER" id="PTHR42648:SF28">
    <property type="entry name" value="TRANSPOSON-ENCODED PROTEIN WITH RIBONUCLEASE H-LIKE AND RETROVIRUS ZINC FINGER-LIKE DOMAINS"/>
    <property type="match status" value="1"/>
</dbReference>
<feature type="compositionally biased region" description="Low complexity" evidence="6">
    <location>
        <begin position="741"/>
        <end position="750"/>
    </location>
</feature>
<evidence type="ECO:0000256" key="3">
    <source>
        <dbReference type="ARBA" id="ARBA00022750"/>
    </source>
</evidence>
<name>A0AAV0EW10_9ASTE</name>
<evidence type="ECO:0000313" key="9">
    <source>
        <dbReference type="EMBL" id="CAH9127436.1"/>
    </source>
</evidence>
<dbReference type="GO" id="GO:0004190">
    <property type="term" value="F:aspartic-type endopeptidase activity"/>
    <property type="evidence" value="ECO:0007669"/>
    <property type="project" value="UniProtKB-KW"/>
</dbReference>
<feature type="domain" description="CCHC-type" evidence="7">
    <location>
        <begin position="232"/>
        <end position="247"/>
    </location>
</feature>
<organism evidence="9 10">
    <name type="scientific">Cuscuta epithymum</name>
    <dbReference type="NCBI Taxonomy" id="186058"/>
    <lineage>
        <taxon>Eukaryota</taxon>
        <taxon>Viridiplantae</taxon>
        <taxon>Streptophyta</taxon>
        <taxon>Embryophyta</taxon>
        <taxon>Tracheophyta</taxon>
        <taxon>Spermatophyta</taxon>
        <taxon>Magnoliopsida</taxon>
        <taxon>eudicotyledons</taxon>
        <taxon>Gunneridae</taxon>
        <taxon>Pentapetalae</taxon>
        <taxon>asterids</taxon>
        <taxon>lamiids</taxon>
        <taxon>Solanales</taxon>
        <taxon>Convolvulaceae</taxon>
        <taxon>Cuscuteae</taxon>
        <taxon>Cuscuta</taxon>
        <taxon>Cuscuta subgen. Cuscuta</taxon>
    </lineage>
</organism>
<dbReference type="InterPro" id="IPR001584">
    <property type="entry name" value="Integrase_cat-core"/>
</dbReference>
<dbReference type="CDD" id="cd09272">
    <property type="entry name" value="RNase_HI_RT_Ty1"/>
    <property type="match status" value="1"/>
</dbReference>